<evidence type="ECO:0000256" key="1">
    <source>
        <dbReference type="SAM" id="SignalP"/>
    </source>
</evidence>
<comment type="caution">
    <text evidence="2">The sequence shown here is derived from an EMBL/GenBank/DDBJ whole genome shotgun (WGS) entry which is preliminary data.</text>
</comment>
<evidence type="ECO:0000313" key="3">
    <source>
        <dbReference type="Proteomes" id="UP001166286"/>
    </source>
</evidence>
<protein>
    <submittedName>
        <fullName evidence="2">Uncharacterized protein</fullName>
    </submittedName>
</protein>
<dbReference type="Proteomes" id="UP001166286">
    <property type="component" value="Unassembled WGS sequence"/>
</dbReference>
<dbReference type="InterPro" id="IPR015943">
    <property type="entry name" value="WD40/YVTN_repeat-like_dom_sf"/>
</dbReference>
<dbReference type="InterPro" id="IPR051200">
    <property type="entry name" value="Host-pathogen_enzymatic-act"/>
</dbReference>
<dbReference type="SUPFAM" id="SSF75011">
    <property type="entry name" value="3-carboxy-cis,cis-mucoante lactonizing enzyme"/>
    <property type="match status" value="1"/>
</dbReference>
<evidence type="ECO:0000313" key="2">
    <source>
        <dbReference type="EMBL" id="KAK0516770.1"/>
    </source>
</evidence>
<keyword evidence="1" id="KW-0732">Signal</keyword>
<dbReference type="EMBL" id="JAFEKC020000002">
    <property type="protein sequence ID" value="KAK0516770.1"/>
    <property type="molecule type" value="Genomic_DNA"/>
</dbReference>
<dbReference type="AlphaFoldDB" id="A0AA39RAA5"/>
<name>A0AA39RAA5_9LECA</name>
<organism evidence="2 3">
    <name type="scientific">Cladonia borealis</name>
    <dbReference type="NCBI Taxonomy" id="184061"/>
    <lineage>
        <taxon>Eukaryota</taxon>
        <taxon>Fungi</taxon>
        <taxon>Dikarya</taxon>
        <taxon>Ascomycota</taxon>
        <taxon>Pezizomycotina</taxon>
        <taxon>Lecanoromycetes</taxon>
        <taxon>OSLEUM clade</taxon>
        <taxon>Lecanoromycetidae</taxon>
        <taxon>Lecanorales</taxon>
        <taxon>Lecanorineae</taxon>
        <taxon>Cladoniaceae</taxon>
        <taxon>Cladonia</taxon>
    </lineage>
</organism>
<feature type="signal peptide" evidence="1">
    <location>
        <begin position="1"/>
        <end position="23"/>
    </location>
</feature>
<feature type="chain" id="PRO_5041343916" evidence="1">
    <location>
        <begin position="24"/>
        <end position="403"/>
    </location>
</feature>
<proteinExistence type="predicted"/>
<gene>
    <name evidence="2" type="ORF">JMJ35_001373</name>
</gene>
<reference evidence="2" key="1">
    <citation type="submission" date="2023-03" db="EMBL/GenBank/DDBJ databases">
        <title>Complete genome of Cladonia borealis.</title>
        <authorList>
            <person name="Park H."/>
        </authorList>
    </citation>
    <scope>NUCLEOTIDE SEQUENCE</scope>
    <source>
        <strain evidence="2">ANT050790</strain>
    </source>
</reference>
<dbReference type="Gene3D" id="2.130.10.10">
    <property type="entry name" value="YVTN repeat-like/Quinoprotein amine dehydrogenase"/>
    <property type="match status" value="1"/>
</dbReference>
<dbReference type="PANTHER" id="PTHR47197">
    <property type="entry name" value="PROTEIN NIRF"/>
    <property type="match status" value="1"/>
</dbReference>
<accession>A0AA39RAA5</accession>
<sequence>MIFNLSVGQLLVGALAWIGTVGAVTIPSCQTVAPPEKNLTSVRTAEITVPAPPFGVVYAQQNDIAFVTLNTSLGVLNTSAFTPSLIHEIPLPASYVSVSGGTGSALTHNGLYVLVTASSTALIVVDAAKAATGSPEAIVGVLNGTAAAGDSAIEVTISGHDKYAFVSQEYGSPQTSGRGTIEVFKLQRPATNGTISGTYVGYLVLGDAVVGTALSPDGRILYATSELASSNTTQGTLSIIDVEKLKTDPSKALISNVAAGCGPVRVLVSRDNQVVWVTARESNALLAFDASKLVSDQNAALLASVQVGTSPVGLIFAGVNESRILTANSNRFASLDPSLYGNATTGLSVIEVDAAIRGEQANLGQIPTGLFPREFAISPNGKTILVTDYGSSMIQAVDVSTLP</sequence>
<dbReference type="PANTHER" id="PTHR47197:SF3">
    <property type="entry name" value="DIHYDRO-HEME D1 DEHYDROGENASE"/>
    <property type="match status" value="1"/>
</dbReference>
<keyword evidence="3" id="KW-1185">Reference proteome</keyword>